<dbReference type="EMBL" id="GL433849">
    <property type="protein sequence ID" value="EFN54018.1"/>
    <property type="molecule type" value="Genomic_DNA"/>
</dbReference>
<proteinExistence type="predicted"/>
<name>E1ZJN2_CHLVA</name>
<evidence type="ECO:0000256" key="1">
    <source>
        <dbReference type="SAM" id="MobiDB-lite"/>
    </source>
</evidence>
<keyword evidence="4" id="KW-1185">Reference proteome</keyword>
<evidence type="ECO:0000256" key="2">
    <source>
        <dbReference type="SAM" id="SignalP"/>
    </source>
</evidence>
<dbReference type="Proteomes" id="UP000008141">
    <property type="component" value="Unassembled WGS sequence"/>
</dbReference>
<dbReference type="KEGG" id="cvr:CHLNCDRAFT_136056"/>
<keyword evidence="2" id="KW-0732">Signal</keyword>
<protein>
    <submittedName>
        <fullName evidence="3">Uncharacterized protein</fullName>
    </submittedName>
</protein>
<feature type="region of interest" description="Disordered" evidence="1">
    <location>
        <begin position="50"/>
        <end position="74"/>
    </location>
</feature>
<sequence length="160" mass="16783">MKASQTVGLALAAILLLSMNGAQARKMLADPPAEAPTYGYNAGLASQDGGVRRRLQEDSMAPGPAPYGWEEEDVGAAPAPMRKLLADAPAEAPTYGFDAGMASQDGGMRRRLQEDMAPGPAPYGWEEEVGAAPAPMRKLLAVTPAEAPTYGYDADMAMQE</sequence>
<dbReference type="InParanoid" id="E1ZJN2"/>
<feature type="signal peptide" evidence="2">
    <location>
        <begin position="1"/>
        <end position="24"/>
    </location>
</feature>
<dbReference type="GeneID" id="17353421"/>
<accession>E1ZJN2</accession>
<gene>
    <name evidence="3" type="ORF">CHLNCDRAFT_136056</name>
</gene>
<reference evidence="3 4" key="1">
    <citation type="journal article" date="2010" name="Plant Cell">
        <title>The Chlorella variabilis NC64A genome reveals adaptation to photosymbiosis, coevolution with viruses, and cryptic sex.</title>
        <authorList>
            <person name="Blanc G."/>
            <person name="Duncan G."/>
            <person name="Agarkova I."/>
            <person name="Borodovsky M."/>
            <person name="Gurnon J."/>
            <person name="Kuo A."/>
            <person name="Lindquist E."/>
            <person name="Lucas S."/>
            <person name="Pangilinan J."/>
            <person name="Polle J."/>
            <person name="Salamov A."/>
            <person name="Terry A."/>
            <person name="Yamada T."/>
            <person name="Dunigan D.D."/>
            <person name="Grigoriev I.V."/>
            <person name="Claverie J.M."/>
            <person name="Van Etten J.L."/>
        </authorList>
    </citation>
    <scope>NUCLEOTIDE SEQUENCE [LARGE SCALE GENOMIC DNA]</scope>
    <source>
        <strain evidence="3 4">NC64A</strain>
    </source>
</reference>
<evidence type="ECO:0000313" key="3">
    <source>
        <dbReference type="EMBL" id="EFN54018.1"/>
    </source>
</evidence>
<dbReference type="RefSeq" id="XP_005846120.1">
    <property type="nucleotide sequence ID" value="XM_005846058.1"/>
</dbReference>
<organism evidence="4">
    <name type="scientific">Chlorella variabilis</name>
    <name type="common">Green alga</name>
    <dbReference type="NCBI Taxonomy" id="554065"/>
    <lineage>
        <taxon>Eukaryota</taxon>
        <taxon>Viridiplantae</taxon>
        <taxon>Chlorophyta</taxon>
        <taxon>core chlorophytes</taxon>
        <taxon>Trebouxiophyceae</taxon>
        <taxon>Chlorellales</taxon>
        <taxon>Chlorellaceae</taxon>
        <taxon>Chlorella clade</taxon>
        <taxon>Chlorella</taxon>
    </lineage>
</organism>
<evidence type="ECO:0000313" key="4">
    <source>
        <dbReference type="Proteomes" id="UP000008141"/>
    </source>
</evidence>
<feature type="chain" id="PRO_5003156489" evidence="2">
    <location>
        <begin position="25"/>
        <end position="160"/>
    </location>
</feature>
<dbReference type="AlphaFoldDB" id="E1ZJN2"/>